<dbReference type="AlphaFoldDB" id="A0A2A4JKK1"/>
<sequence>MRCEVPEFKRCCFCFPLRHGLIVWGIINLIATVYSNVYRIIKIQIILNRLVHDGIVEESIFLALSTVEFLLDIVFIYAAITKKEKLLKYFLFGNCALGVLAVLYLLYIIGYCIYVFYGVTQILGWTTVKPYVWTAFIELTKNVLIIASQSFCLLLLWSEIKKLKRNNHPVMFVNHASEAKCTVDDRDVEENEDDLQEEITEKLVQIIEDKPEIKLKK</sequence>
<dbReference type="EMBL" id="NWSH01001267">
    <property type="protein sequence ID" value="PCG71930.1"/>
    <property type="molecule type" value="Genomic_DNA"/>
</dbReference>
<feature type="transmembrane region" description="Helical" evidence="1">
    <location>
        <begin position="92"/>
        <end position="119"/>
    </location>
</feature>
<feature type="transmembrane region" description="Helical" evidence="1">
    <location>
        <begin position="61"/>
        <end position="80"/>
    </location>
</feature>
<evidence type="ECO:0000256" key="1">
    <source>
        <dbReference type="SAM" id="Phobius"/>
    </source>
</evidence>
<reference evidence="2" key="1">
    <citation type="submission" date="2017-09" db="EMBL/GenBank/DDBJ databases">
        <title>Contemporary evolution of a Lepidopteran species, Heliothis virescens, in response to modern agricultural practices.</title>
        <authorList>
            <person name="Fritz M.L."/>
            <person name="Deyonke A.M."/>
            <person name="Papanicolaou A."/>
            <person name="Micinski S."/>
            <person name="Westbrook J."/>
            <person name="Gould F."/>
        </authorList>
    </citation>
    <scope>NUCLEOTIDE SEQUENCE [LARGE SCALE GENOMIC DNA]</scope>
    <source>
        <strain evidence="2">HvINT-</strain>
        <tissue evidence="2">Whole body</tissue>
    </source>
</reference>
<name>A0A2A4JKK1_HELVI</name>
<keyword evidence="1" id="KW-1133">Transmembrane helix</keyword>
<gene>
    <name evidence="2" type="ORF">B5V51_1351</name>
</gene>
<comment type="caution">
    <text evidence="2">The sequence shown here is derived from an EMBL/GenBank/DDBJ whole genome shotgun (WGS) entry which is preliminary data.</text>
</comment>
<accession>A0A2A4JKK1</accession>
<keyword evidence="1" id="KW-0472">Membrane</keyword>
<protein>
    <submittedName>
        <fullName evidence="2">Uncharacterized protein</fullName>
    </submittedName>
</protein>
<feature type="transmembrane region" description="Helical" evidence="1">
    <location>
        <begin position="21"/>
        <end position="41"/>
    </location>
</feature>
<keyword evidence="1" id="KW-0812">Transmembrane</keyword>
<proteinExistence type="predicted"/>
<evidence type="ECO:0000313" key="2">
    <source>
        <dbReference type="EMBL" id="PCG71930.1"/>
    </source>
</evidence>
<organism evidence="2">
    <name type="scientific">Heliothis virescens</name>
    <name type="common">Tobacco budworm moth</name>
    <dbReference type="NCBI Taxonomy" id="7102"/>
    <lineage>
        <taxon>Eukaryota</taxon>
        <taxon>Metazoa</taxon>
        <taxon>Ecdysozoa</taxon>
        <taxon>Arthropoda</taxon>
        <taxon>Hexapoda</taxon>
        <taxon>Insecta</taxon>
        <taxon>Pterygota</taxon>
        <taxon>Neoptera</taxon>
        <taxon>Endopterygota</taxon>
        <taxon>Lepidoptera</taxon>
        <taxon>Glossata</taxon>
        <taxon>Ditrysia</taxon>
        <taxon>Noctuoidea</taxon>
        <taxon>Noctuidae</taxon>
        <taxon>Heliothinae</taxon>
        <taxon>Heliothis</taxon>
    </lineage>
</organism>